<dbReference type="RefSeq" id="WP_016878239.1">
    <property type="nucleotide sequence ID" value="NZ_AJLN01000120.1"/>
</dbReference>
<evidence type="ECO:0008006" key="5">
    <source>
        <dbReference type="Google" id="ProtNLM"/>
    </source>
</evidence>
<comment type="caution">
    <text evidence="3">The sequence shown here is derived from an EMBL/GenBank/DDBJ whole genome shotgun (WGS) entry which is preliminary data.</text>
</comment>
<dbReference type="Gene3D" id="2.160.20.80">
    <property type="entry name" value="E3 ubiquitin-protein ligase SopA"/>
    <property type="match status" value="2"/>
</dbReference>
<keyword evidence="1" id="KW-0812">Transmembrane</keyword>
<dbReference type="PANTHER" id="PTHR14136">
    <property type="entry name" value="BTB_POZ DOMAIN-CONTAINING PROTEIN KCTD9"/>
    <property type="match status" value="1"/>
</dbReference>
<feature type="chain" id="PRO_5019573886" description="Pentapeptide repeat-containing protein" evidence="2">
    <location>
        <begin position="31"/>
        <end position="470"/>
    </location>
</feature>
<evidence type="ECO:0000313" key="4">
    <source>
        <dbReference type="Proteomes" id="UP000268857"/>
    </source>
</evidence>
<reference evidence="3 4" key="1">
    <citation type="journal article" date="2019" name="Genome Biol. Evol.">
        <title>Day and night: Metabolic profiles and evolutionary relationships of six axenic non-marine cyanobacteria.</title>
        <authorList>
            <person name="Will S.E."/>
            <person name="Henke P."/>
            <person name="Boedeker C."/>
            <person name="Huang S."/>
            <person name="Brinkmann H."/>
            <person name="Rohde M."/>
            <person name="Jarek M."/>
            <person name="Friedl T."/>
            <person name="Seufert S."/>
            <person name="Schumacher M."/>
            <person name="Overmann J."/>
            <person name="Neumann-Schaal M."/>
            <person name="Petersen J."/>
        </authorList>
    </citation>
    <scope>NUCLEOTIDE SEQUENCE [LARGE SCALE GENOMIC DNA]</scope>
    <source>
        <strain evidence="3 4">PCC 6912</strain>
    </source>
</reference>
<dbReference type="STRING" id="211165.GCA_000317285_05481"/>
<dbReference type="Pfam" id="PF00805">
    <property type="entry name" value="Pentapeptide"/>
    <property type="match status" value="4"/>
</dbReference>
<dbReference type="InterPro" id="IPR001646">
    <property type="entry name" value="5peptide_repeat"/>
</dbReference>
<keyword evidence="4" id="KW-1185">Reference proteome</keyword>
<dbReference type="Proteomes" id="UP000268857">
    <property type="component" value="Unassembled WGS sequence"/>
</dbReference>
<keyword evidence="2" id="KW-0732">Signal</keyword>
<dbReference type="OrthoDB" id="528527at2"/>
<feature type="transmembrane region" description="Helical" evidence="1">
    <location>
        <begin position="49"/>
        <end position="70"/>
    </location>
</feature>
<proteinExistence type="predicted"/>
<dbReference type="SUPFAM" id="SSF141571">
    <property type="entry name" value="Pentapeptide repeat-like"/>
    <property type="match status" value="2"/>
</dbReference>
<protein>
    <recommendedName>
        <fullName evidence="5">Pentapeptide repeat-containing protein</fullName>
    </recommendedName>
</protein>
<dbReference type="InterPro" id="IPR051082">
    <property type="entry name" value="Pentapeptide-BTB/POZ_domain"/>
</dbReference>
<feature type="signal peptide" evidence="2">
    <location>
        <begin position="1"/>
        <end position="30"/>
    </location>
</feature>
<dbReference type="EMBL" id="RSCJ01000029">
    <property type="protein sequence ID" value="RUR74447.1"/>
    <property type="molecule type" value="Genomic_DNA"/>
</dbReference>
<gene>
    <name evidence="3" type="ORF">PCC6912_52220</name>
</gene>
<evidence type="ECO:0000256" key="2">
    <source>
        <dbReference type="SAM" id="SignalP"/>
    </source>
</evidence>
<evidence type="ECO:0000256" key="1">
    <source>
        <dbReference type="SAM" id="Phobius"/>
    </source>
</evidence>
<sequence>MLAKKTDALKSWLIAITILLSLSSAAIALADAQVEELSTEQKIANKNQALTTTAIFFLGLAIMVNAYYAAKRAEAIQNSAIATEKNNEISLKNLQLTQEQLIAERLMRAITQLGHEDVATRTGAIYILEKVAQDSPQEYWTIMEIISAFVREKAGIREELAKMPKISTDIQAAMTVIGRRNVERDRENQKLDLRNTAIRQADLTNAKLQRLDLRGVDLTRAQLQGCDLFESNLENAKLCGTILYEANLRSCNLQAAKLIGANLNRANLSEANLRSADLSGASLRAANLRRANFYKANLQGANLKVADLSKAKLFLANLQGAKLGKAKLQMTGLIGANLKGANLNGTDLQQANLNAAKLQQTEIFFANLGKASLREADLLGANLMGANLQQAIFHEANLCGTNLMGANFFSTTLDNVKLQGANLTGAKNLRSQQIQFAVGDRTTVLPEDIEVPANWMRSQHSQTSVMEPET</sequence>
<keyword evidence="1" id="KW-1133">Transmembrane helix</keyword>
<dbReference type="PANTHER" id="PTHR14136:SF17">
    <property type="entry name" value="BTB_POZ DOMAIN-CONTAINING PROTEIN KCTD9"/>
    <property type="match status" value="1"/>
</dbReference>
<organism evidence="3 4">
    <name type="scientific">Chlorogloeopsis fritschii PCC 6912</name>
    <dbReference type="NCBI Taxonomy" id="211165"/>
    <lineage>
        <taxon>Bacteria</taxon>
        <taxon>Bacillati</taxon>
        <taxon>Cyanobacteriota</taxon>
        <taxon>Cyanophyceae</taxon>
        <taxon>Nostocales</taxon>
        <taxon>Chlorogloeopsidaceae</taxon>
        <taxon>Chlorogloeopsis</taxon>
    </lineage>
</organism>
<name>A0A433N0I6_CHLFR</name>
<accession>A0A433N0I6</accession>
<dbReference type="AlphaFoldDB" id="A0A433N0I6"/>
<keyword evidence="1" id="KW-0472">Membrane</keyword>
<evidence type="ECO:0000313" key="3">
    <source>
        <dbReference type="EMBL" id="RUR74447.1"/>
    </source>
</evidence>